<comment type="caution">
    <text evidence="2">The sequence shown here is derived from an EMBL/GenBank/DDBJ whole genome shotgun (WGS) entry which is preliminary data.</text>
</comment>
<dbReference type="EMBL" id="JBHSIV010000008">
    <property type="protein sequence ID" value="MFC5062609.1"/>
    <property type="molecule type" value="Genomic_DNA"/>
</dbReference>
<protein>
    <submittedName>
        <fullName evidence="2">Uncharacterized protein</fullName>
    </submittedName>
</protein>
<dbReference type="Proteomes" id="UP001595947">
    <property type="component" value="Unassembled WGS sequence"/>
</dbReference>
<dbReference type="RefSeq" id="WP_378035958.1">
    <property type="nucleotide sequence ID" value="NZ_JBHSIV010000008.1"/>
</dbReference>
<keyword evidence="3" id="KW-1185">Reference proteome</keyword>
<evidence type="ECO:0000313" key="2">
    <source>
        <dbReference type="EMBL" id="MFC5062609.1"/>
    </source>
</evidence>
<organism evidence="2 3">
    <name type="scientific">Actinomycetospora atypica</name>
    <dbReference type="NCBI Taxonomy" id="1290095"/>
    <lineage>
        <taxon>Bacteria</taxon>
        <taxon>Bacillati</taxon>
        <taxon>Actinomycetota</taxon>
        <taxon>Actinomycetes</taxon>
        <taxon>Pseudonocardiales</taxon>
        <taxon>Pseudonocardiaceae</taxon>
        <taxon>Actinomycetospora</taxon>
    </lineage>
</organism>
<evidence type="ECO:0000256" key="1">
    <source>
        <dbReference type="SAM" id="MobiDB-lite"/>
    </source>
</evidence>
<evidence type="ECO:0000313" key="3">
    <source>
        <dbReference type="Proteomes" id="UP001595947"/>
    </source>
</evidence>
<accession>A0ABV9YMP8</accession>
<gene>
    <name evidence="2" type="ORF">ACFPBZ_10360</name>
</gene>
<name>A0ABV9YMP8_9PSEU</name>
<feature type="compositionally biased region" description="Polar residues" evidence="1">
    <location>
        <begin position="1"/>
        <end position="10"/>
    </location>
</feature>
<reference evidence="3" key="1">
    <citation type="journal article" date="2019" name="Int. J. Syst. Evol. Microbiol.">
        <title>The Global Catalogue of Microorganisms (GCM) 10K type strain sequencing project: providing services to taxonomists for standard genome sequencing and annotation.</title>
        <authorList>
            <consortium name="The Broad Institute Genomics Platform"/>
            <consortium name="The Broad Institute Genome Sequencing Center for Infectious Disease"/>
            <person name="Wu L."/>
            <person name="Ma J."/>
        </authorList>
    </citation>
    <scope>NUCLEOTIDE SEQUENCE [LARGE SCALE GENOMIC DNA]</scope>
    <source>
        <strain evidence="3">CGMCC 4.7093</strain>
    </source>
</reference>
<sequence length="41" mass="4312">MSSPNPTNSDDGAEERPLDTVPADQDDDDSREAADPTPPGE</sequence>
<feature type="region of interest" description="Disordered" evidence="1">
    <location>
        <begin position="1"/>
        <end position="41"/>
    </location>
</feature>
<proteinExistence type="predicted"/>